<protein>
    <recommendedName>
        <fullName evidence="3">Secreted protein</fullName>
    </recommendedName>
</protein>
<dbReference type="EMBL" id="JANPWB010000014">
    <property type="protein sequence ID" value="KAJ1096691.1"/>
    <property type="molecule type" value="Genomic_DNA"/>
</dbReference>
<dbReference type="PROSITE" id="PS51257">
    <property type="entry name" value="PROKAR_LIPOPROTEIN"/>
    <property type="match status" value="1"/>
</dbReference>
<dbReference type="Proteomes" id="UP001066276">
    <property type="component" value="Chromosome 10"/>
</dbReference>
<evidence type="ECO:0000313" key="2">
    <source>
        <dbReference type="Proteomes" id="UP001066276"/>
    </source>
</evidence>
<comment type="caution">
    <text evidence="1">The sequence shown here is derived from an EMBL/GenBank/DDBJ whole genome shotgun (WGS) entry which is preliminary data.</text>
</comment>
<name>A0AAV7LYS3_PLEWA</name>
<proteinExistence type="predicted"/>
<accession>A0AAV7LYS3</accession>
<gene>
    <name evidence="1" type="ORF">NDU88_001824</name>
</gene>
<evidence type="ECO:0008006" key="3">
    <source>
        <dbReference type="Google" id="ProtNLM"/>
    </source>
</evidence>
<organism evidence="1 2">
    <name type="scientific">Pleurodeles waltl</name>
    <name type="common">Iberian ribbed newt</name>
    <dbReference type="NCBI Taxonomy" id="8319"/>
    <lineage>
        <taxon>Eukaryota</taxon>
        <taxon>Metazoa</taxon>
        <taxon>Chordata</taxon>
        <taxon>Craniata</taxon>
        <taxon>Vertebrata</taxon>
        <taxon>Euteleostomi</taxon>
        <taxon>Amphibia</taxon>
        <taxon>Batrachia</taxon>
        <taxon>Caudata</taxon>
        <taxon>Salamandroidea</taxon>
        <taxon>Salamandridae</taxon>
        <taxon>Pleurodelinae</taxon>
        <taxon>Pleurodeles</taxon>
    </lineage>
</organism>
<dbReference type="AlphaFoldDB" id="A0AAV7LYS3"/>
<evidence type="ECO:0000313" key="1">
    <source>
        <dbReference type="EMBL" id="KAJ1096691.1"/>
    </source>
</evidence>
<sequence>MDAGRRSIAFLGLFPLIVAGCVWGHLLEHLRVLFHSDNLAVVHLVNRKSARELQVLRLLRVFVLHCLRHDIHFTARHVLGAVITTLADGVKAAVKPATGRR</sequence>
<reference evidence="1" key="1">
    <citation type="journal article" date="2022" name="bioRxiv">
        <title>Sequencing and chromosome-scale assembly of the giantPleurodeles waltlgenome.</title>
        <authorList>
            <person name="Brown T."/>
            <person name="Elewa A."/>
            <person name="Iarovenko S."/>
            <person name="Subramanian E."/>
            <person name="Araus A.J."/>
            <person name="Petzold A."/>
            <person name="Susuki M."/>
            <person name="Suzuki K.-i.T."/>
            <person name="Hayashi T."/>
            <person name="Toyoda A."/>
            <person name="Oliveira C."/>
            <person name="Osipova E."/>
            <person name="Leigh N.D."/>
            <person name="Simon A."/>
            <person name="Yun M.H."/>
        </authorList>
    </citation>
    <scope>NUCLEOTIDE SEQUENCE</scope>
    <source>
        <strain evidence="1">20211129_DDA</strain>
        <tissue evidence="1">Liver</tissue>
    </source>
</reference>
<keyword evidence="2" id="KW-1185">Reference proteome</keyword>